<protein>
    <submittedName>
        <fullName evidence="1">Uncharacterized protein</fullName>
    </submittedName>
</protein>
<accession>A0A1V0U636</accession>
<reference evidence="1 2" key="1">
    <citation type="submission" date="2017-03" db="EMBL/GenBank/DDBJ databases">
        <title>Complete Genome Sequence of a natural compounds producer, Streptomyces violaceus S21.</title>
        <authorList>
            <person name="Zhong C."/>
            <person name="Zhao Z."/>
            <person name="Fu J."/>
            <person name="Zong G."/>
            <person name="Qin R."/>
            <person name="Cao G."/>
        </authorList>
    </citation>
    <scope>NUCLEOTIDE SEQUENCE [LARGE SCALE GENOMIC DNA]</scope>
    <source>
        <strain evidence="1 2">S21</strain>
    </source>
</reference>
<name>A0A1V0U636_STRVN</name>
<dbReference type="EMBL" id="CP020570">
    <property type="protein sequence ID" value="ARF60596.1"/>
    <property type="molecule type" value="Genomic_DNA"/>
</dbReference>
<dbReference type="STRING" id="1935.B1H20_03715"/>
<dbReference type="AlphaFoldDB" id="A0A1V0U636"/>
<evidence type="ECO:0000313" key="2">
    <source>
        <dbReference type="Proteomes" id="UP000192445"/>
    </source>
</evidence>
<organism evidence="1 2">
    <name type="scientific">Streptomyces violaceoruber</name>
    <dbReference type="NCBI Taxonomy" id="1935"/>
    <lineage>
        <taxon>Bacteria</taxon>
        <taxon>Bacillati</taxon>
        <taxon>Actinomycetota</taxon>
        <taxon>Actinomycetes</taxon>
        <taxon>Kitasatosporales</taxon>
        <taxon>Streptomycetaceae</taxon>
        <taxon>Streptomyces</taxon>
        <taxon>Streptomyces violaceoruber group</taxon>
    </lineage>
</organism>
<dbReference type="Proteomes" id="UP000192445">
    <property type="component" value="Chromosome"/>
</dbReference>
<sequence>MTYRGAPMSVEGRRRLIERCTTRPIAHVAAETGISRACASTHPRRRWAARPRTWLGPSTSGRTIQGSGISRSLEPKWWAASPSNMFTPRRPPEDVEGTIPVSLGSETGQLVVNQLTFGPAGVMDLPRPGVYNGHAAWSGREATAGYYNTCIQRGAEEQWDAEQIGAAWRQCPTTERYSLDLWFVRESEPESDWDE</sequence>
<proteinExistence type="predicted"/>
<dbReference type="KEGG" id="svu:B1H20_03715"/>
<evidence type="ECO:0000313" key="1">
    <source>
        <dbReference type="EMBL" id="ARF60596.1"/>
    </source>
</evidence>
<gene>
    <name evidence="1" type="ORF">B1H20_03715</name>
</gene>